<dbReference type="InterPro" id="IPR000182">
    <property type="entry name" value="GNAT_dom"/>
</dbReference>
<protein>
    <recommendedName>
        <fullName evidence="1">N-acetyltransferase domain-containing protein</fullName>
    </recommendedName>
</protein>
<keyword evidence="3" id="KW-1185">Reference proteome</keyword>
<reference evidence="3" key="2">
    <citation type="submission" date="2015-01" db="EMBL/GenBank/DDBJ databases">
        <title>Evolutionary Origins and Diversification of the Mycorrhizal Mutualists.</title>
        <authorList>
            <consortium name="DOE Joint Genome Institute"/>
            <consortium name="Mycorrhizal Genomics Consortium"/>
            <person name="Kohler A."/>
            <person name="Kuo A."/>
            <person name="Nagy L.G."/>
            <person name="Floudas D."/>
            <person name="Copeland A."/>
            <person name="Barry K.W."/>
            <person name="Cichocki N."/>
            <person name="Veneault-Fourrey C."/>
            <person name="LaButti K."/>
            <person name="Lindquist E.A."/>
            <person name="Lipzen A."/>
            <person name="Lundell T."/>
            <person name="Morin E."/>
            <person name="Murat C."/>
            <person name="Riley R."/>
            <person name="Ohm R."/>
            <person name="Sun H."/>
            <person name="Tunlid A."/>
            <person name="Henrissat B."/>
            <person name="Grigoriev I.V."/>
            <person name="Hibbett D.S."/>
            <person name="Martin F."/>
        </authorList>
    </citation>
    <scope>NUCLEOTIDE SEQUENCE [LARGE SCALE GENOMIC DNA]</scope>
    <source>
        <strain evidence="3">Ve08.2h10</strain>
    </source>
</reference>
<gene>
    <name evidence="2" type="ORF">PAXRUDRAFT_826995</name>
</gene>
<dbReference type="EMBL" id="KN825040">
    <property type="protein sequence ID" value="KIK95463.1"/>
    <property type="molecule type" value="Genomic_DNA"/>
</dbReference>
<evidence type="ECO:0000313" key="3">
    <source>
        <dbReference type="Proteomes" id="UP000054538"/>
    </source>
</evidence>
<dbReference type="HOGENOM" id="CLU_2979743_0_0_1"/>
<dbReference type="AlphaFoldDB" id="A0A0D0DRC6"/>
<dbReference type="SUPFAM" id="SSF55729">
    <property type="entry name" value="Acyl-CoA N-acyltransferases (Nat)"/>
    <property type="match status" value="1"/>
</dbReference>
<name>A0A0D0DRC6_9AGAM</name>
<proteinExistence type="predicted"/>
<dbReference type="InterPro" id="IPR016181">
    <property type="entry name" value="Acyl_CoA_acyltransferase"/>
</dbReference>
<reference evidence="2 3" key="1">
    <citation type="submission" date="2014-04" db="EMBL/GenBank/DDBJ databases">
        <authorList>
            <consortium name="DOE Joint Genome Institute"/>
            <person name="Kuo A."/>
            <person name="Kohler A."/>
            <person name="Jargeat P."/>
            <person name="Nagy L.G."/>
            <person name="Floudas D."/>
            <person name="Copeland A."/>
            <person name="Barry K.W."/>
            <person name="Cichocki N."/>
            <person name="Veneault-Fourrey C."/>
            <person name="LaButti K."/>
            <person name="Lindquist E.A."/>
            <person name="Lipzen A."/>
            <person name="Lundell T."/>
            <person name="Morin E."/>
            <person name="Murat C."/>
            <person name="Sun H."/>
            <person name="Tunlid A."/>
            <person name="Henrissat B."/>
            <person name="Grigoriev I.V."/>
            <person name="Hibbett D.S."/>
            <person name="Martin F."/>
            <person name="Nordberg H.P."/>
            <person name="Cantor M.N."/>
            <person name="Hua S.X."/>
        </authorList>
    </citation>
    <scope>NUCLEOTIDE SEQUENCE [LARGE SCALE GENOMIC DNA]</scope>
    <source>
        <strain evidence="2 3">Ve08.2h10</strain>
    </source>
</reference>
<evidence type="ECO:0000259" key="1">
    <source>
        <dbReference type="Pfam" id="PF00583"/>
    </source>
</evidence>
<dbReference type="GO" id="GO:0016747">
    <property type="term" value="F:acyltransferase activity, transferring groups other than amino-acyl groups"/>
    <property type="evidence" value="ECO:0007669"/>
    <property type="project" value="InterPro"/>
</dbReference>
<accession>A0A0D0DRC6</accession>
<sequence length="58" mass="6568">MLLTLKFPRKEEVKDGTHAHISSLSVLPAYRRQGIARQVVSQCRMQTDLCAQLPTTNE</sequence>
<dbReference type="CDD" id="cd04301">
    <property type="entry name" value="NAT_SF"/>
    <property type="match status" value="1"/>
</dbReference>
<evidence type="ECO:0000313" key="2">
    <source>
        <dbReference type="EMBL" id="KIK95463.1"/>
    </source>
</evidence>
<dbReference type="Pfam" id="PF00583">
    <property type="entry name" value="Acetyltransf_1"/>
    <property type="match status" value="1"/>
</dbReference>
<dbReference type="Proteomes" id="UP000054538">
    <property type="component" value="Unassembled WGS sequence"/>
</dbReference>
<organism evidence="2 3">
    <name type="scientific">Paxillus rubicundulus Ve08.2h10</name>
    <dbReference type="NCBI Taxonomy" id="930991"/>
    <lineage>
        <taxon>Eukaryota</taxon>
        <taxon>Fungi</taxon>
        <taxon>Dikarya</taxon>
        <taxon>Basidiomycota</taxon>
        <taxon>Agaricomycotina</taxon>
        <taxon>Agaricomycetes</taxon>
        <taxon>Agaricomycetidae</taxon>
        <taxon>Boletales</taxon>
        <taxon>Paxilineae</taxon>
        <taxon>Paxillaceae</taxon>
        <taxon>Paxillus</taxon>
    </lineage>
</organism>
<dbReference type="Gene3D" id="3.40.630.30">
    <property type="match status" value="1"/>
</dbReference>
<dbReference type="OrthoDB" id="41532at2759"/>
<dbReference type="InParanoid" id="A0A0D0DRC6"/>
<feature type="domain" description="N-acetyltransferase" evidence="1">
    <location>
        <begin position="11"/>
        <end position="43"/>
    </location>
</feature>